<dbReference type="Pfam" id="PF20280">
    <property type="entry name" value="CTD4"/>
    <property type="match status" value="1"/>
</dbReference>
<comment type="caution">
    <text evidence="2">The sequence shown here is derived from an EMBL/GenBank/DDBJ whole genome shotgun (WGS) entry which is preliminary data.</text>
</comment>
<accession>A0A1E5L5Z0</accession>
<name>A0A1E5L5Z0_9FIRM</name>
<evidence type="ECO:0000259" key="1">
    <source>
        <dbReference type="Pfam" id="PF20280"/>
    </source>
</evidence>
<protein>
    <recommendedName>
        <fullName evidence="1">ABC-three component systems C-terminal domain-containing protein</fullName>
    </recommendedName>
</protein>
<organism evidence="2 3">
    <name type="scientific">Desulfuribacillus stibiiarsenatis</name>
    <dbReference type="NCBI Taxonomy" id="1390249"/>
    <lineage>
        <taxon>Bacteria</taxon>
        <taxon>Bacillati</taxon>
        <taxon>Bacillota</taxon>
        <taxon>Desulfuribacillia</taxon>
        <taxon>Desulfuribacillales</taxon>
        <taxon>Desulfuribacillaceae</taxon>
        <taxon>Desulfuribacillus</taxon>
    </lineage>
</organism>
<dbReference type="AlphaFoldDB" id="A0A1E5L5Z0"/>
<dbReference type="STRING" id="1390249.BHU72_01880"/>
<dbReference type="OrthoDB" id="1950084at2"/>
<evidence type="ECO:0000313" key="2">
    <source>
        <dbReference type="EMBL" id="OEH85572.1"/>
    </source>
</evidence>
<dbReference type="SUPFAM" id="SSF50494">
    <property type="entry name" value="Trypsin-like serine proteases"/>
    <property type="match status" value="1"/>
</dbReference>
<dbReference type="InterPro" id="IPR046916">
    <property type="entry name" value="ABC-3C_CTD4"/>
</dbReference>
<dbReference type="Proteomes" id="UP000095255">
    <property type="component" value="Unassembled WGS sequence"/>
</dbReference>
<dbReference type="EMBL" id="MJAT01000012">
    <property type="protein sequence ID" value="OEH85572.1"/>
    <property type="molecule type" value="Genomic_DNA"/>
</dbReference>
<reference evidence="2 3" key="1">
    <citation type="submission" date="2016-09" db="EMBL/GenBank/DDBJ databases">
        <title>Desulfuribacillus arsenicus sp. nov., an obligately anaerobic, dissimilatory arsenic- and antimonate-reducing bacterium isolated from anoxic sediments.</title>
        <authorList>
            <person name="Abin C.A."/>
            <person name="Hollibaugh J.T."/>
        </authorList>
    </citation>
    <scope>NUCLEOTIDE SEQUENCE [LARGE SCALE GENOMIC DNA]</scope>
    <source>
        <strain evidence="2 3">MLFW-2</strain>
    </source>
</reference>
<proteinExistence type="predicted"/>
<dbReference type="InterPro" id="IPR009003">
    <property type="entry name" value="Peptidase_S1_PA"/>
</dbReference>
<dbReference type="RefSeq" id="WP_069701656.1">
    <property type="nucleotide sequence ID" value="NZ_MJAT01000012.1"/>
</dbReference>
<gene>
    <name evidence="2" type="ORF">BHU72_01880</name>
</gene>
<keyword evidence="3" id="KW-1185">Reference proteome</keyword>
<sequence>MIDKFYDQVVVKTLYKGSHYGSGVLLQTENKNCSYLITAWHCLNNDLTPDLDSLQLFQQTNGEMNQLNIIPDGTLIIEKNDIAIIKMKAISDLPIYRMATVSIGEQVSIVGFPRAMDNNYSRIKRFPLGAKVISLPDENTVTLSTEQTLETLTLSAKDVVSSISGSGIFKVNEEEIFLCGIIIELSSPDGAFDAVCGISRECIQKNLIDIGWDPICDIKICSFDLFKDKVIEIFEEPMNRICSLQMPNIRNSVKPNDIIMHCGTKLVWPYSDKNLYSKDIWESWLLYLIFRSLENQDNLKDGKFYMVDNERGKRKVKLIYVTNKTTLSEFLKDYLGNAYVDASKDAFVIIKTKKEPQIKKLNHSLIESVVRDISNPVSVKEEMRIDDVRSCIRKLSLIHIGRIIEGLNIILENYVAEGNDDIDLERQLGQRIGEMLNEF</sequence>
<evidence type="ECO:0000313" key="3">
    <source>
        <dbReference type="Proteomes" id="UP000095255"/>
    </source>
</evidence>
<feature type="domain" description="ABC-three component systems C-terminal" evidence="1">
    <location>
        <begin position="197"/>
        <end position="407"/>
    </location>
</feature>